<evidence type="ECO:0000313" key="2">
    <source>
        <dbReference type="EMBL" id="BAT04691.1"/>
    </source>
</evidence>
<name>A0A0P0XE53_ORYSJ</name>
<protein>
    <submittedName>
        <fullName evidence="2">Os08g0278933 protein</fullName>
    </submittedName>
</protein>
<accession>A0A0P0XE53</accession>
<reference evidence="2 3" key="2">
    <citation type="journal article" date="2013" name="Plant Cell Physiol.">
        <title>Rice Annotation Project Database (RAP-DB): an integrative and interactive database for rice genomics.</title>
        <authorList>
            <person name="Sakai H."/>
            <person name="Lee S.S."/>
            <person name="Tanaka T."/>
            <person name="Numa H."/>
            <person name="Kim J."/>
            <person name="Kawahara Y."/>
            <person name="Wakimoto H."/>
            <person name="Yang C.C."/>
            <person name="Iwamoto M."/>
            <person name="Abe T."/>
            <person name="Yamada Y."/>
            <person name="Muto A."/>
            <person name="Inokuchi H."/>
            <person name="Ikemura T."/>
            <person name="Matsumoto T."/>
            <person name="Sasaki T."/>
            <person name="Itoh T."/>
        </authorList>
    </citation>
    <scope>NUCLEOTIDE SEQUENCE [LARGE SCALE GENOMIC DNA]</scope>
    <source>
        <strain evidence="3">cv. Nipponbare</strain>
    </source>
</reference>
<evidence type="ECO:0000313" key="3">
    <source>
        <dbReference type="Proteomes" id="UP000059680"/>
    </source>
</evidence>
<evidence type="ECO:0000256" key="1">
    <source>
        <dbReference type="SAM" id="MobiDB-lite"/>
    </source>
</evidence>
<dbReference type="Proteomes" id="UP000059680">
    <property type="component" value="Chromosome 8"/>
</dbReference>
<gene>
    <name evidence="2" type="ordered locus">Os08g0278933</name>
    <name evidence="2" type="ORF">OSNPB_080278933</name>
</gene>
<sequence length="211" mass="22829">MVSGEVRRRMAGGSPRKSQSGGCGIKLEWAVTPLSLSQSRWREREGEAMVVAGGADQPMDWKSRKPGNQDEMTKPILLCFTYCRTFLHYAPHACGGVVAATIIRVDLLMSQHRPFHLDAPGCHYLGCVALGPSLELLLLLARLHGLDVLLIPSAVFLTDIDVSITFVVFPDLPLLFLITKVVEGTISPSSSREAPPPTSQAPPLFLSGVAL</sequence>
<dbReference type="PaxDb" id="39947-A0A0P0XE53"/>
<reference evidence="3" key="1">
    <citation type="journal article" date="2005" name="Nature">
        <title>The map-based sequence of the rice genome.</title>
        <authorList>
            <consortium name="International rice genome sequencing project (IRGSP)"/>
            <person name="Matsumoto T."/>
            <person name="Wu J."/>
            <person name="Kanamori H."/>
            <person name="Katayose Y."/>
            <person name="Fujisawa M."/>
            <person name="Namiki N."/>
            <person name="Mizuno H."/>
            <person name="Yamamoto K."/>
            <person name="Antonio B.A."/>
            <person name="Baba T."/>
            <person name="Sakata K."/>
            <person name="Nagamura Y."/>
            <person name="Aoki H."/>
            <person name="Arikawa K."/>
            <person name="Arita K."/>
            <person name="Bito T."/>
            <person name="Chiden Y."/>
            <person name="Fujitsuka N."/>
            <person name="Fukunaka R."/>
            <person name="Hamada M."/>
            <person name="Harada C."/>
            <person name="Hayashi A."/>
            <person name="Hijishita S."/>
            <person name="Honda M."/>
            <person name="Hosokawa S."/>
            <person name="Ichikawa Y."/>
            <person name="Idonuma A."/>
            <person name="Iijima M."/>
            <person name="Ikeda M."/>
            <person name="Ikeno M."/>
            <person name="Ito K."/>
            <person name="Ito S."/>
            <person name="Ito T."/>
            <person name="Ito Y."/>
            <person name="Ito Y."/>
            <person name="Iwabuchi A."/>
            <person name="Kamiya K."/>
            <person name="Karasawa W."/>
            <person name="Kurita K."/>
            <person name="Katagiri S."/>
            <person name="Kikuta A."/>
            <person name="Kobayashi H."/>
            <person name="Kobayashi N."/>
            <person name="Machita K."/>
            <person name="Maehara T."/>
            <person name="Masukawa M."/>
            <person name="Mizubayashi T."/>
            <person name="Mukai Y."/>
            <person name="Nagasaki H."/>
            <person name="Nagata Y."/>
            <person name="Naito S."/>
            <person name="Nakashima M."/>
            <person name="Nakama Y."/>
            <person name="Nakamichi Y."/>
            <person name="Nakamura M."/>
            <person name="Meguro A."/>
            <person name="Negishi M."/>
            <person name="Ohta I."/>
            <person name="Ohta T."/>
            <person name="Okamoto M."/>
            <person name="Ono N."/>
            <person name="Saji S."/>
            <person name="Sakaguchi M."/>
            <person name="Sakai K."/>
            <person name="Shibata M."/>
            <person name="Shimokawa T."/>
            <person name="Song J."/>
            <person name="Takazaki Y."/>
            <person name="Terasawa K."/>
            <person name="Tsugane M."/>
            <person name="Tsuji K."/>
            <person name="Ueda S."/>
            <person name="Waki K."/>
            <person name="Yamagata H."/>
            <person name="Yamamoto M."/>
            <person name="Yamamoto S."/>
            <person name="Yamane H."/>
            <person name="Yoshiki S."/>
            <person name="Yoshihara R."/>
            <person name="Yukawa K."/>
            <person name="Zhong H."/>
            <person name="Yano M."/>
            <person name="Yuan Q."/>
            <person name="Ouyang S."/>
            <person name="Liu J."/>
            <person name="Jones K.M."/>
            <person name="Gansberger K."/>
            <person name="Moffat K."/>
            <person name="Hill J."/>
            <person name="Bera J."/>
            <person name="Fadrosh D."/>
            <person name="Jin S."/>
            <person name="Johri S."/>
            <person name="Kim M."/>
            <person name="Overton L."/>
            <person name="Reardon M."/>
            <person name="Tsitrin T."/>
            <person name="Vuong H."/>
            <person name="Weaver B."/>
            <person name="Ciecko A."/>
            <person name="Tallon L."/>
            <person name="Jackson J."/>
            <person name="Pai G."/>
            <person name="Aken S.V."/>
            <person name="Utterback T."/>
            <person name="Reidmuller S."/>
            <person name="Feldblyum T."/>
            <person name="Hsiao J."/>
            <person name="Zismann V."/>
            <person name="Iobst S."/>
            <person name="de Vazeille A.R."/>
            <person name="Buell C.R."/>
            <person name="Ying K."/>
            <person name="Li Y."/>
            <person name="Lu T."/>
            <person name="Huang Y."/>
            <person name="Zhao Q."/>
            <person name="Feng Q."/>
            <person name="Zhang L."/>
            <person name="Zhu J."/>
            <person name="Weng Q."/>
            <person name="Mu J."/>
            <person name="Lu Y."/>
            <person name="Fan D."/>
            <person name="Liu Y."/>
            <person name="Guan J."/>
            <person name="Zhang Y."/>
            <person name="Yu S."/>
            <person name="Liu X."/>
            <person name="Zhang Y."/>
            <person name="Hong G."/>
            <person name="Han B."/>
            <person name="Choisne N."/>
            <person name="Demange N."/>
            <person name="Orjeda G."/>
            <person name="Samain S."/>
            <person name="Cattolico L."/>
            <person name="Pelletier E."/>
            <person name="Couloux A."/>
            <person name="Segurens B."/>
            <person name="Wincker P."/>
            <person name="D'Hont A."/>
            <person name="Scarpelli C."/>
            <person name="Weissenbach J."/>
            <person name="Salanoubat M."/>
            <person name="Quetier F."/>
            <person name="Yu Y."/>
            <person name="Kim H.R."/>
            <person name="Rambo T."/>
            <person name="Currie J."/>
            <person name="Collura K."/>
            <person name="Luo M."/>
            <person name="Yang T."/>
            <person name="Ammiraju J.S.S."/>
            <person name="Engler F."/>
            <person name="Soderlund C."/>
            <person name="Wing R.A."/>
            <person name="Palmer L.E."/>
            <person name="de la Bastide M."/>
            <person name="Spiegel L."/>
            <person name="Nascimento L."/>
            <person name="Zutavern T."/>
            <person name="O'Shaughnessy A."/>
            <person name="Dike S."/>
            <person name="Dedhia N."/>
            <person name="Preston R."/>
            <person name="Balija V."/>
            <person name="McCombie W.R."/>
            <person name="Chow T."/>
            <person name="Chen H."/>
            <person name="Chung M."/>
            <person name="Chen C."/>
            <person name="Shaw J."/>
            <person name="Wu H."/>
            <person name="Hsiao K."/>
            <person name="Chao Y."/>
            <person name="Chu M."/>
            <person name="Cheng C."/>
            <person name="Hour A."/>
            <person name="Lee P."/>
            <person name="Lin S."/>
            <person name="Lin Y."/>
            <person name="Liou J."/>
            <person name="Liu S."/>
            <person name="Hsing Y."/>
            <person name="Raghuvanshi S."/>
            <person name="Mohanty A."/>
            <person name="Bharti A.K."/>
            <person name="Gaur A."/>
            <person name="Gupta V."/>
            <person name="Kumar D."/>
            <person name="Ravi V."/>
            <person name="Vij S."/>
            <person name="Kapur A."/>
            <person name="Khurana P."/>
            <person name="Khurana P."/>
            <person name="Khurana J.P."/>
            <person name="Tyagi A.K."/>
            <person name="Gaikwad K."/>
            <person name="Singh A."/>
            <person name="Dalal V."/>
            <person name="Srivastava S."/>
            <person name="Dixit A."/>
            <person name="Pal A.K."/>
            <person name="Ghazi I.A."/>
            <person name="Yadav M."/>
            <person name="Pandit A."/>
            <person name="Bhargava A."/>
            <person name="Sureshbabu K."/>
            <person name="Batra K."/>
            <person name="Sharma T.R."/>
            <person name="Mohapatra T."/>
            <person name="Singh N.K."/>
            <person name="Messing J."/>
            <person name="Nelson A.B."/>
            <person name="Fuks G."/>
            <person name="Kavchok S."/>
            <person name="Keizer G."/>
            <person name="Linton E."/>
            <person name="Llaca V."/>
            <person name="Song R."/>
            <person name="Tanyolac B."/>
            <person name="Young S."/>
            <person name="Ho-Il K."/>
            <person name="Hahn J.H."/>
            <person name="Sangsakoo G."/>
            <person name="Vanavichit A."/>
            <person name="de Mattos Luiz.A.T."/>
            <person name="Zimmer P.D."/>
            <person name="Malone G."/>
            <person name="Dellagostin O."/>
            <person name="de Oliveira A.C."/>
            <person name="Bevan M."/>
            <person name="Bancroft I."/>
            <person name="Minx P."/>
            <person name="Cordum H."/>
            <person name="Wilson R."/>
            <person name="Cheng Z."/>
            <person name="Jin W."/>
            <person name="Jiang J."/>
            <person name="Leong S.A."/>
            <person name="Iwama H."/>
            <person name="Gojobori T."/>
            <person name="Itoh T."/>
            <person name="Niimura Y."/>
            <person name="Fujii Y."/>
            <person name="Habara T."/>
            <person name="Sakai H."/>
            <person name="Sato Y."/>
            <person name="Wilson G."/>
            <person name="Kumar K."/>
            <person name="McCouch S."/>
            <person name="Juretic N."/>
            <person name="Hoen D."/>
            <person name="Wright S."/>
            <person name="Bruskiewich R."/>
            <person name="Bureau T."/>
            <person name="Miyao A."/>
            <person name="Hirochika H."/>
            <person name="Nishikawa T."/>
            <person name="Kadowaki K."/>
            <person name="Sugiura M."/>
            <person name="Burr B."/>
            <person name="Sasaki T."/>
        </authorList>
    </citation>
    <scope>NUCLEOTIDE SEQUENCE [LARGE SCALE GENOMIC DNA]</scope>
    <source>
        <strain evidence="3">cv. Nipponbare</strain>
    </source>
</reference>
<feature type="region of interest" description="Disordered" evidence="1">
    <location>
        <begin position="1"/>
        <end position="22"/>
    </location>
</feature>
<dbReference type="InParanoid" id="A0A0P0XE53"/>
<keyword evidence="3" id="KW-1185">Reference proteome</keyword>
<dbReference type="AlphaFoldDB" id="A0A0P0XE53"/>
<organism evidence="2 3">
    <name type="scientific">Oryza sativa subsp. japonica</name>
    <name type="common">Rice</name>
    <dbReference type="NCBI Taxonomy" id="39947"/>
    <lineage>
        <taxon>Eukaryota</taxon>
        <taxon>Viridiplantae</taxon>
        <taxon>Streptophyta</taxon>
        <taxon>Embryophyta</taxon>
        <taxon>Tracheophyta</taxon>
        <taxon>Spermatophyta</taxon>
        <taxon>Magnoliopsida</taxon>
        <taxon>Liliopsida</taxon>
        <taxon>Poales</taxon>
        <taxon>Poaceae</taxon>
        <taxon>BOP clade</taxon>
        <taxon>Oryzoideae</taxon>
        <taxon>Oryzeae</taxon>
        <taxon>Oryzinae</taxon>
        <taxon>Oryza</taxon>
        <taxon>Oryza sativa</taxon>
    </lineage>
</organism>
<dbReference type="EMBL" id="AP014964">
    <property type="protein sequence ID" value="BAT04691.1"/>
    <property type="molecule type" value="Genomic_DNA"/>
</dbReference>
<proteinExistence type="predicted"/>
<reference evidence="2 3" key="3">
    <citation type="journal article" date="2013" name="Rice">
        <title>Improvement of the Oryza sativa Nipponbare reference genome using next generation sequence and optical map data.</title>
        <authorList>
            <person name="Kawahara Y."/>
            <person name="de la Bastide M."/>
            <person name="Hamilton J.P."/>
            <person name="Kanamori H."/>
            <person name="McCombie W.R."/>
            <person name="Ouyang S."/>
            <person name="Schwartz D.C."/>
            <person name="Tanaka T."/>
            <person name="Wu J."/>
            <person name="Zhou S."/>
            <person name="Childs K.L."/>
            <person name="Davidson R.M."/>
            <person name="Lin H."/>
            <person name="Quesada-Ocampo L."/>
            <person name="Vaillancourt B."/>
            <person name="Sakai H."/>
            <person name="Lee S.S."/>
            <person name="Kim J."/>
            <person name="Numa H."/>
            <person name="Itoh T."/>
            <person name="Buell C.R."/>
            <person name="Matsumoto T."/>
        </authorList>
    </citation>
    <scope>NUCLEOTIDE SEQUENCE [LARGE SCALE GENOMIC DNA]</scope>
    <source>
        <strain evidence="3">cv. Nipponbare</strain>
    </source>
</reference>